<sequence>MSKATRSPWLKHRELLCTITAVHLTHHSYFSTNRAATHIHHSALRWYKSRDLPSSHPTRKAMAGKKKRKQRPPHLLSPIVFSEIETLNEDLLSTPRQNSPLDETNSIMREARELPYLDFLDSDPVSLQVGQTGRSFRIHRTLLHSKSSPLIAALDSNLKEGQSGVYVFEDVAEGTIARFIEWAYRGDYPAAISGTNIGQTPILLEGTETDIDEKPENTTPETDLMSENHPLLVHIRLYIFSETYIVPDLQQLAYEKVTACITDLDKPNSLDTQLAVIDALRFSFLGLPPHDKLLDWLAQYAAYCLEKLRVQGPFHDLLKEFPTLSSRMILSLGPALFPPWWTTQPKYPFIQYSAKWSEDRYGH</sequence>
<feature type="region of interest" description="Disordered" evidence="1">
    <location>
        <begin position="50"/>
        <end position="72"/>
    </location>
</feature>
<dbReference type="OrthoDB" id="6359816at2759"/>
<reference evidence="3" key="1">
    <citation type="submission" date="2016-12" db="EMBL/GenBank/DDBJ databases">
        <title>The genomes of Aspergillus section Nigri reveals drivers in fungal speciation.</title>
        <authorList>
            <consortium name="DOE Joint Genome Institute"/>
            <person name="Vesth T.C."/>
            <person name="Nybo J."/>
            <person name="Theobald S."/>
            <person name="Brandl J."/>
            <person name="Frisvad J.C."/>
            <person name="Nielsen K.F."/>
            <person name="Lyhne E.K."/>
            <person name="Kogle M.E."/>
            <person name="Kuo A."/>
            <person name="Riley R."/>
            <person name="Clum A."/>
            <person name="Nolan M."/>
            <person name="Lipzen A."/>
            <person name="Salamov A."/>
            <person name="Henrissat B."/>
            <person name="Wiebenga A."/>
            <person name="De Vries R.P."/>
            <person name="Grigoriev I.V."/>
            <person name="Mortensen U.H."/>
            <person name="Andersen M.R."/>
            <person name="Baker S.E."/>
        </authorList>
    </citation>
    <scope>NUCLEOTIDE SEQUENCE [LARGE SCALE GENOMIC DNA]</scope>
    <source>
        <strain evidence="3">CBS 115656</strain>
    </source>
</reference>
<feature type="compositionally biased region" description="Basic residues" evidence="1">
    <location>
        <begin position="57"/>
        <end position="72"/>
    </location>
</feature>
<evidence type="ECO:0000256" key="1">
    <source>
        <dbReference type="SAM" id="MobiDB-lite"/>
    </source>
</evidence>
<gene>
    <name evidence="3" type="ORF">BO87DRAFT_411345</name>
</gene>
<evidence type="ECO:0000259" key="2">
    <source>
        <dbReference type="PROSITE" id="PS50097"/>
    </source>
</evidence>
<dbReference type="Proteomes" id="UP000247647">
    <property type="component" value="Unassembled WGS sequence"/>
</dbReference>
<dbReference type="GeneID" id="37128891"/>
<dbReference type="PANTHER" id="PTHR47843">
    <property type="entry name" value="BTB DOMAIN-CONTAINING PROTEIN-RELATED"/>
    <property type="match status" value="1"/>
</dbReference>
<dbReference type="PANTHER" id="PTHR47843:SF2">
    <property type="entry name" value="BTB DOMAIN-CONTAINING PROTEIN"/>
    <property type="match status" value="1"/>
</dbReference>
<protein>
    <recommendedName>
        <fullName evidence="2">BTB domain-containing protein</fullName>
    </recommendedName>
</protein>
<name>A0A318Y4D0_ASPNB</name>
<organism evidence="3 4">
    <name type="scientific">Aspergillus neoniger (strain CBS 115656)</name>
    <dbReference type="NCBI Taxonomy" id="1448310"/>
    <lineage>
        <taxon>Eukaryota</taxon>
        <taxon>Fungi</taxon>
        <taxon>Dikarya</taxon>
        <taxon>Ascomycota</taxon>
        <taxon>Pezizomycotina</taxon>
        <taxon>Eurotiomycetes</taxon>
        <taxon>Eurotiomycetidae</taxon>
        <taxon>Eurotiales</taxon>
        <taxon>Aspergillaceae</taxon>
        <taxon>Aspergillus</taxon>
        <taxon>Aspergillus subgen. Circumdati</taxon>
    </lineage>
</organism>
<keyword evidence="4" id="KW-1185">Reference proteome</keyword>
<feature type="domain" description="BTB" evidence="2">
    <location>
        <begin position="123"/>
        <end position="192"/>
    </location>
</feature>
<dbReference type="RefSeq" id="XP_025473785.1">
    <property type="nucleotide sequence ID" value="XM_025626435.1"/>
</dbReference>
<dbReference type="InterPro" id="IPR011333">
    <property type="entry name" value="SKP1/BTB/POZ_sf"/>
</dbReference>
<dbReference type="EMBL" id="KZ821522">
    <property type="protein sequence ID" value="PYH28307.1"/>
    <property type="molecule type" value="Genomic_DNA"/>
</dbReference>
<proteinExistence type="predicted"/>
<dbReference type="AlphaFoldDB" id="A0A318Y4D0"/>
<evidence type="ECO:0000313" key="4">
    <source>
        <dbReference type="Proteomes" id="UP000247647"/>
    </source>
</evidence>
<dbReference type="InterPro" id="IPR000210">
    <property type="entry name" value="BTB/POZ_dom"/>
</dbReference>
<dbReference type="Gene3D" id="3.30.710.10">
    <property type="entry name" value="Potassium Channel Kv1.1, Chain A"/>
    <property type="match status" value="1"/>
</dbReference>
<dbReference type="PROSITE" id="PS50097">
    <property type="entry name" value="BTB"/>
    <property type="match status" value="1"/>
</dbReference>
<accession>A0A318Y4D0</accession>
<evidence type="ECO:0000313" key="3">
    <source>
        <dbReference type="EMBL" id="PYH28307.1"/>
    </source>
</evidence>
<dbReference type="CDD" id="cd18186">
    <property type="entry name" value="BTB_POZ_ZBTB_KLHL-like"/>
    <property type="match status" value="1"/>
</dbReference>
<dbReference type="SUPFAM" id="SSF54695">
    <property type="entry name" value="POZ domain"/>
    <property type="match status" value="1"/>
</dbReference>